<organism evidence="1 2">
    <name type="scientific">Polystyrenella longa</name>
    <dbReference type="NCBI Taxonomy" id="2528007"/>
    <lineage>
        <taxon>Bacteria</taxon>
        <taxon>Pseudomonadati</taxon>
        <taxon>Planctomycetota</taxon>
        <taxon>Planctomycetia</taxon>
        <taxon>Planctomycetales</taxon>
        <taxon>Planctomycetaceae</taxon>
        <taxon>Polystyrenella</taxon>
    </lineage>
</organism>
<protein>
    <submittedName>
        <fullName evidence="1">Uncharacterized protein</fullName>
    </submittedName>
</protein>
<dbReference type="AlphaFoldDB" id="A0A518CPT2"/>
<evidence type="ECO:0000313" key="2">
    <source>
        <dbReference type="Proteomes" id="UP000317178"/>
    </source>
</evidence>
<gene>
    <name evidence="1" type="ORF">Pla110_29680</name>
</gene>
<reference evidence="1 2" key="1">
    <citation type="submission" date="2019-02" db="EMBL/GenBank/DDBJ databases">
        <title>Deep-cultivation of Planctomycetes and their phenomic and genomic characterization uncovers novel biology.</title>
        <authorList>
            <person name="Wiegand S."/>
            <person name="Jogler M."/>
            <person name="Boedeker C."/>
            <person name="Pinto D."/>
            <person name="Vollmers J."/>
            <person name="Rivas-Marin E."/>
            <person name="Kohn T."/>
            <person name="Peeters S.H."/>
            <person name="Heuer A."/>
            <person name="Rast P."/>
            <person name="Oberbeckmann S."/>
            <person name="Bunk B."/>
            <person name="Jeske O."/>
            <person name="Meyerdierks A."/>
            <person name="Storesund J.E."/>
            <person name="Kallscheuer N."/>
            <person name="Luecker S."/>
            <person name="Lage O.M."/>
            <person name="Pohl T."/>
            <person name="Merkel B.J."/>
            <person name="Hornburger P."/>
            <person name="Mueller R.-W."/>
            <person name="Bruemmer F."/>
            <person name="Labrenz M."/>
            <person name="Spormann A.M."/>
            <person name="Op den Camp H."/>
            <person name="Overmann J."/>
            <person name="Amann R."/>
            <person name="Jetten M.S.M."/>
            <person name="Mascher T."/>
            <person name="Medema M.H."/>
            <person name="Devos D.P."/>
            <person name="Kaster A.-K."/>
            <person name="Ovreas L."/>
            <person name="Rohde M."/>
            <person name="Galperin M.Y."/>
            <person name="Jogler C."/>
        </authorList>
    </citation>
    <scope>NUCLEOTIDE SEQUENCE [LARGE SCALE GENOMIC DNA]</scope>
    <source>
        <strain evidence="1 2">Pla110</strain>
    </source>
</reference>
<dbReference type="EMBL" id="CP036281">
    <property type="protein sequence ID" value="QDU81229.1"/>
    <property type="molecule type" value="Genomic_DNA"/>
</dbReference>
<dbReference type="Proteomes" id="UP000317178">
    <property type="component" value="Chromosome"/>
</dbReference>
<accession>A0A518CPT2</accession>
<dbReference type="KEGG" id="plon:Pla110_29680"/>
<sequence>MNWAGRNDLFLDSKLSRGLSKLTLSPLNKSAIPMLSRFHGKFISPMSRQIGSLPALWGLNPSSKLNPGTIPAPETFTYLLYPSRFGAHSTVNRTDK</sequence>
<name>A0A518CPT2_9PLAN</name>
<proteinExistence type="predicted"/>
<evidence type="ECO:0000313" key="1">
    <source>
        <dbReference type="EMBL" id="QDU81229.1"/>
    </source>
</evidence>
<keyword evidence="2" id="KW-1185">Reference proteome</keyword>